<feature type="signal peptide" evidence="3">
    <location>
        <begin position="1"/>
        <end position="20"/>
    </location>
</feature>
<protein>
    <submittedName>
        <fullName evidence="4">(pine wood nematode) hypothetical protein</fullName>
    </submittedName>
</protein>
<keyword evidence="2" id="KW-0812">Transmembrane</keyword>
<keyword evidence="2" id="KW-1133">Transmembrane helix</keyword>
<gene>
    <name evidence="4" type="ORF">BXYJ_LOCUS5837</name>
</gene>
<reference evidence="4" key="1">
    <citation type="submission" date="2020-09" db="EMBL/GenBank/DDBJ databases">
        <authorList>
            <person name="Kikuchi T."/>
        </authorList>
    </citation>
    <scope>NUCLEOTIDE SEQUENCE</scope>
    <source>
        <strain evidence="4">Ka4C1</strain>
    </source>
</reference>
<feature type="compositionally biased region" description="Low complexity" evidence="1">
    <location>
        <begin position="269"/>
        <end position="284"/>
    </location>
</feature>
<evidence type="ECO:0000256" key="3">
    <source>
        <dbReference type="SAM" id="SignalP"/>
    </source>
</evidence>
<dbReference type="Proteomes" id="UP000659654">
    <property type="component" value="Unassembled WGS sequence"/>
</dbReference>
<dbReference type="SUPFAM" id="SSF56112">
    <property type="entry name" value="Protein kinase-like (PK-like)"/>
    <property type="match status" value="1"/>
</dbReference>
<dbReference type="PANTHER" id="PTHR11909">
    <property type="entry name" value="CASEIN KINASE-RELATED"/>
    <property type="match status" value="1"/>
</dbReference>
<keyword evidence="2" id="KW-0472">Membrane</keyword>
<evidence type="ECO:0000313" key="4">
    <source>
        <dbReference type="EMBL" id="CAD5219755.1"/>
    </source>
</evidence>
<dbReference type="EMBL" id="CAJFCV020000003">
    <property type="protein sequence ID" value="CAG9105263.1"/>
    <property type="molecule type" value="Genomic_DNA"/>
</dbReference>
<dbReference type="InterPro" id="IPR011009">
    <property type="entry name" value="Kinase-like_dom_sf"/>
</dbReference>
<dbReference type="AlphaFoldDB" id="A0A7I8WLM0"/>
<organism evidence="4 5">
    <name type="scientific">Bursaphelenchus xylophilus</name>
    <name type="common">Pinewood nematode worm</name>
    <name type="synonym">Aphelenchoides xylophilus</name>
    <dbReference type="NCBI Taxonomy" id="6326"/>
    <lineage>
        <taxon>Eukaryota</taxon>
        <taxon>Metazoa</taxon>
        <taxon>Ecdysozoa</taxon>
        <taxon>Nematoda</taxon>
        <taxon>Chromadorea</taxon>
        <taxon>Rhabditida</taxon>
        <taxon>Tylenchina</taxon>
        <taxon>Tylenchomorpha</taxon>
        <taxon>Aphelenchoidea</taxon>
        <taxon>Aphelenchoididae</taxon>
        <taxon>Bursaphelenchus</taxon>
    </lineage>
</organism>
<sequence length="698" mass="79001">MLTFLAILLVLWALPPGNDGNADPARQFFKLFQKCDELKNFLPKNTAKAEIRFPVADYTTALVSYTIYRRLLDLRENETGNETPLPAVIRATWSHDIKRFGTYTPSGQGIVFKWNDADDVIHLGNVIPEYELATEDYVYAVLSTEDGVKKFARWKVDLSGELEILGDASPYSRCIFFQYASGPTYYLTGNKCLQIDDLKQLSEGYQSFRECNTSQGMFAFSDLNEWYSMSAFAWLTRECDGQIWSNYDNHDSAKVQFIPGNPPAVRGNETVPTTSSTTTTEVTTARPPCPNLTTLYLIAFSGLAISLISISIANGMFWIHMRRKLRKAKLQAAHSESLHDSNSNTNTRKATATSTTTVADSSTTKISRMSTMAPLTVGGLPKDAVTNLLLSPEIEKIFDQNEVEGVEAELPHKRLERQPEPQEGFFCTVGKIGVTIPAKTFDKTFGEFEMEMGGELCTVQFEDVKSELNRIEAMAAVMRQAKKCQVNGTIPEFIVTAQLDAFNFRLMVAKKLGPSIEKQVLSGNLSTEERLKLVSLTFSCMEDLLFCNIIHRDIKPSSFHYDFVGSKLLVSNLGLARITPKSPRLKVPFFGNLTFCSPSTHLKLERTHFDDMVSYFYVVLWIFNKDLLIWSSENDKTVVYQLKSDLMEGKVLEERMEKFIKDQKIKDFMNQVFRMILKLPPKRPSYRKIKDLIEKNCS</sequence>
<feature type="region of interest" description="Disordered" evidence="1">
    <location>
        <begin position="261"/>
        <end position="284"/>
    </location>
</feature>
<dbReference type="Gene3D" id="1.10.510.10">
    <property type="entry name" value="Transferase(Phosphotransferase) domain 1"/>
    <property type="match status" value="1"/>
</dbReference>
<dbReference type="InterPro" id="IPR050235">
    <property type="entry name" value="CK1_Ser-Thr_kinase"/>
</dbReference>
<dbReference type="Proteomes" id="UP000582659">
    <property type="component" value="Unassembled WGS sequence"/>
</dbReference>
<keyword evidence="5" id="KW-1185">Reference proteome</keyword>
<evidence type="ECO:0000256" key="2">
    <source>
        <dbReference type="SAM" id="Phobius"/>
    </source>
</evidence>
<dbReference type="SMR" id="A0A7I8WLM0"/>
<comment type="caution">
    <text evidence="4">The sequence shown here is derived from an EMBL/GenBank/DDBJ whole genome shotgun (WGS) entry which is preliminary data.</text>
</comment>
<feature type="region of interest" description="Disordered" evidence="1">
    <location>
        <begin position="335"/>
        <end position="364"/>
    </location>
</feature>
<accession>A0A7I8WLM0</accession>
<keyword evidence="3" id="KW-0732">Signal</keyword>
<name>A0A7I8WLM0_BURXY</name>
<proteinExistence type="predicted"/>
<feature type="transmembrane region" description="Helical" evidence="2">
    <location>
        <begin position="295"/>
        <end position="319"/>
    </location>
</feature>
<evidence type="ECO:0000256" key="1">
    <source>
        <dbReference type="SAM" id="MobiDB-lite"/>
    </source>
</evidence>
<feature type="compositionally biased region" description="Low complexity" evidence="1">
    <location>
        <begin position="341"/>
        <end position="364"/>
    </location>
</feature>
<feature type="chain" id="PRO_5035412443" evidence="3">
    <location>
        <begin position="21"/>
        <end position="698"/>
    </location>
</feature>
<dbReference type="EMBL" id="CAJFDI010000003">
    <property type="protein sequence ID" value="CAD5219755.1"/>
    <property type="molecule type" value="Genomic_DNA"/>
</dbReference>
<evidence type="ECO:0000313" key="5">
    <source>
        <dbReference type="Proteomes" id="UP000659654"/>
    </source>
</evidence>